<comment type="caution">
    <text evidence="6">The sequence shown here is derived from an EMBL/GenBank/DDBJ whole genome shotgun (WGS) entry which is preliminary data.</text>
</comment>
<dbReference type="PANTHER" id="PTHR11360">
    <property type="entry name" value="MONOCARBOXYLATE TRANSPORTER"/>
    <property type="match status" value="1"/>
</dbReference>
<dbReference type="Pfam" id="PF07690">
    <property type="entry name" value="MFS_1"/>
    <property type="match status" value="1"/>
</dbReference>
<organism evidence="6 7">
    <name type="scientific">Photobacterium rosenbergii</name>
    <dbReference type="NCBI Taxonomy" id="294936"/>
    <lineage>
        <taxon>Bacteria</taxon>
        <taxon>Pseudomonadati</taxon>
        <taxon>Pseudomonadota</taxon>
        <taxon>Gammaproteobacteria</taxon>
        <taxon>Vibrionales</taxon>
        <taxon>Vibrionaceae</taxon>
        <taxon>Photobacterium</taxon>
    </lineage>
</organism>
<feature type="transmembrane region" description="Helical" evidence="4">
    <location>
        <begin position="218"/>
        <end position="236"/>
    </location>
</feature>
<evidence type="ECO:0000256" key="2">
    <source>
        <dbReference type="ARBA" id="ARBA00022989"/>
    </source>
</evidence>
<keyword evidence="2 4" id="KW-1133">Transmembrane helix</keyword>
<feature type="transmembrane region" description="Helical" evidence="4">
    <location>
        <begin position="377"/>
        <end position="399"/>
    </location>
</feature>
<dbReference type="Proteomes" id="UP001186452">
    <property type="component" value="Unassembled WGS sequence"/>
</dbReference>
<dbReference type="SUPFAM" id="SSF103473">
    <property type="entry name" value="MFS general substrate transporter"/>
    <property type="match status" value="1"/>
</dbReference>
<feature type="transmembrane region" description="Helical" evidence="4">
    <location>
        <begin position="313"/>
        <end position="335"/>
    </location>
</feature>
<feature type="domain" description="Major facilitator superfamily (MFS) profile" evidence="5">
    <location>
        <begin position="8"/>
        <end position="401"/>
    </location>
</feature>
<accession>A0ABU3ZHV4</accession>
<dbReference type="Gene3D" id="1.20.1250.20">
    <property type="entry name" value="MFS general substrate transporter like domains"/>
    <property type="match status" value="1"/>
</dbReference>
<feature type="transmembrane region" description="Helical" evidence="4">
    <location>
        <begin position="137"/>
        <end position="158"/>
    </location>
</feature>
<dbReference type="InterPro" id="IPR011701">
    <property type="entry name" value="MFS"/>
</dbReference>
<evidence type="ECO:0000256" key="4">
    <source>
        <dbReference type="SAM" id="Phobius"/>
    </source>
</evidence>
<evidence type="ECO:0000313" key="6">
    <source>
        <dbReference type="EMBL" id="MDV5169702.1"/>
    </source>
</evidence>
<keyword evidence="3 4" id="KW-0472">Membrane</keyword>
<feature type="transmembrane region" description="Helical" evidence="4">
    <location>
        <begin position="98"/>
        <end position="125"/>
    </location>
</feature>
<dbReference type="InterPro" id="IPR036259">
    <property type="entry name" value="MFS_trans_sf"/>
</dbReference>
<dbReference type="InterPro" id="IPR020846">
    <property type="entry name" value="MFS_dom"/>
</dbReference>
<dbReference type="InterPro" id="IPR050327">
    <property type="entry name" value="Proton-linked_MCT"/>
</dbReference>
<proteinExistence type="predicted"/>
<feature type="transmembrane region" description="Helical" evidence="4">
    <location>
        <begin position="287"/>
        <end position="307"/>
    </location>
</feature>
<evidence type="ECO:0000259" key="5">
    <source>
        <dbReference type="PROSITE" id="PS50850"/>
    </source>
</evidence>
<evidence type="ECO:0000256" key="1">
    <source>
        <dbReference type="ARBA" id="ARBA00022692"/>
    </source>
</evidence>
<feature type="transmembrane region" description="Helical" evidence="4">
    <location>
        <begin position="9"/>
        <end position="29"/>
    </location>
</feature>
<dbReference type="EMBL" id="JAWJZI010000004">
    <property type="protein sequence ID" value="MDV5169702.1"/>
    <property type="molecule type" value="Genomic_DNA"/>
</dbReference>
<protein>
    <submittedName>
        <fullName evidence="6">MFS transporter</fullName>
    </submittedName>
</protein>
<keyword evidence="7" id="KW-1185">Reference proteome</keyword>
<feature type="transmembrane region" description="Helical" evidence="4">
    <location>
        <begin position="256"/>
        <end position="280"/>
    </location>
</feature>
<keyword evidence="1 4" id="KW-0812">Transmembrane</keyword>
<reference evidence="6 7" key="1">
    <citation type="submission" date="2023-10" db="EMBL/GenBank/DDBJ databases">
        <title>Marine bacteria isolated from horseshoe crab.</title>
        <authorList>
            <person name="Cheng T.H."/>
        </authorList>
    </citation>
    <scope>NUCLEOTIDE SEQUENCE [LARGE SCALE GENOMIC DNA]</scope>
    <source>
        <strain evidence="6 7">HSC6</strain>
    </source>
</reference>
<feature type="transmembrane region" description="Helical" evidence="4">
    <location>
        <begin position="49"/>
        <end position="68"/>
    </location>
</feature>
<name>A0ABU3ZHV4_9GAMM</name>
<sequence>MAFAHQEKIIAITVGILVTFWASSIKGSYQVYFLDLASLCGLGRGMFSLSSALFGLSIGILSPVVGWICDRIGPALTILSGVVVAIVTYLAMMLPFNFWAFLFLFGVLAAYSLTAMTFVPLALLVDKIFANKNKGMAYAAITNGTAIGFMVLSPLWVWLNRFLTWKELSFIILAVFASVIFPACLWLCKVFPRRQFVSTVKSMNTTSEPWFHHLRQPLFILLAISFGGCGASMAYIDVHLVPLLQERFSNPNSSATIVASSLSILGAAELIGAFVIGYILRFSTPAIVLSILYLVRAISLVIVIYAQDLFMCFIFAVLFGLSYMGTVIVTSLMCLKAYGEKIKGQIFGCLFTVHQLFVFGTVWLGGLTYDWTGSYDLITWSVTGLCLISMGIGLFFYYSDSHNPSAKSRVTATP</sequence>
<feature type="transmembrane region" description="Helical" evidence="4">
    <location>
        <begin position="347"/>
        <end position="365"/>
    </location>
</feature>
<dbReference type="RefSeq" id="WP_317522461.1">
    <property type="nucleotide sequence ID" value="NZ_JAWJZI010000004.1"/>
</dbReference>
<gene>
    <name evidence="6" type="ORF">R2X38_11940</name>
</gene>
<feature type="transmembrane region" description="Helical" evidence="4">
    <location>
        <begin position="170"/>
        <end position="188"/>
    </location>
</feature>
<evidence type="ECO:0000313" key="7">
    <source>
        <dbReference type="Proteomes" id="UP001186452"/>
    </source>
</evidence>
<feature type="transmembrane region" description="Helical" evidence="4">
    <location>
        <begin position="75"/>
        <end position="92"/>
    </location>
</feature>
<dbReference type="PROSITE" id="PS50850">
    <property type="entry name" value="MFS"/>
    <property type="match status" value="1"/>
</dbReference>
<evidence type="ECO:0000256" key="3">
    <source>
        <dbReference type="ARBA" id="ARBA00023136"/>
    </source>
</evidence>
<dbReference type="PANTHER" id="PTHR11360:SF284">
    <property type="entry name" value="EG:103B4.3 PROTEIN-RELATED"/>
    <property type="match status" value="1"/>
</dbReference>